<accession>A0ABS3I8M1</accession>
<feature type="domain" description="Nudix hydrolase" evidence="2">
    <location>
        <begin position="87"/>
        <end position="212"/>
    </location>
</feature>
<protein>
    <submittedName>
        <fullName evidence="3">NUDIX hydrolase</fullName>
    </submittedName>
</protein>
<dbReference type="GO" id="GO:0016787">
    <property type="term" value="F:hydrolase activity"/>
    <property type="evidence" value="ECO:0007669"/>
    <property type="project" value="UniProtKB-KW"/>
</dbReference>
<organism evidence="3 4">
    <name type="scientific">Myceligenerans salitolerans</name>
    <dbReference type="NCBI Taxonomy" id="1230528"/>
    <lineage>
        <taxon>Bacteria</taxon>
        <taxon>Bacillati</taxon>
        <taxon>Actinomycetota</taxon>
        <taxon>Actinomycetes</taxon>
        <taxon>Micrococcales</taxon>
        <taxon>Promicromonosporaceae</taxon>
        <taxon>Myceligenerans</taxon>
    </lineage>
</organism>
<evidence type="ECO:0000259" key="2">
    <source>
        <dbReference type="PROSITE" id="PS51462"/>
    </source>
</evidence>
<comment type="caution">
    <text evidence="3">The sequence shown here is derived from an EMBL/GenBank/DDBJ whole genome shotgun (WGS) entry which is preliminary data.</text>
</comment>
<evidence type="ECO:0000313" key="4">
    <source>
        <dbReference type="Proteomes" id="UP000664617"/>
    </source>
</evidence>
<dbReference type="SUPFAM" id="SSF55811">
    <property type="entry name" value="Nudix"/>
    <property type="match status" value="1"/>
</dbReference>
<dbReference type="PANTHER" id="PTHR43736">
    <property type="entry name" value="ADP-RIBOSE PYROPHOSPHATASE"/>
    <property type="match status" value="1"/>
</dbReference>
<comment type="similarity">
    <text evidence="1">Belongs to the Nudix hydrolase family.</text>
</comment>
<dbReference type="Pfam" id="PF00293">
    <property type="entry name" value="NUDIX"/>
    <property type="match status" value="1"/>
</dbReference>
<reference evidence="3 4" key="1">
    <citation type="submission" date="2021-03" db="EMBL/GenBank/DDBJ databases">
        <authorList>
            <person name="Xin L."/>
        </authorList>
    </citation>
    <scope>NUCLEOTIDE SEQUENCE [LARGE SCALE GENOMIC DNA]</scope>
    <source>
        <strain evidence="3 4">XHU 5031</strain>
    </source>
</reference>
<dbReference type="Gene3D" id="3.90.79.10">
    <property type="entry name" value="Nucleoside Triphosphate Pyrophosphohydrolase"/>
    <property type="match status" value="1"/>
</dbReference>
<sequence>MTVIDAWTGERATRLQSALRMSNDEFANHLGIAPRTVAGWHQNPATRPRPDIQRILDTAHEKADDGARERFRVAMRADEADAGNGAAQQLTVAIAIVQRADCVLLVQRRDDGELRWQFPAGIVKPGGDPANAAVRETYAETDVHCSVTKQIGARVHPHTGVYCEYFHCDYLAGEAQNRDVAENASVTWAPIANLTKFIPESTIYDPILEVLGGTHV</sequence>
<proteinExistence type="inferred from homology"/>
<dbReference type="InterPro" id="IPR000086">
    <property type="entry name" value="NUDIX_hydrolase_dom"/>
</dbReference>
<dbReference type="PANTHER" id="PTHR43736:SF1">
    <property type="entry name" value="DIHYDRONEOPTERIN TRIPHOSPHATE DIPHOSPHATASE"/>
    <property type="match status" value="1"/>
</dbReference>
<evidence type="ECO:0000313" key="3">
    <source>
        <dbReference type="EMBL" id="MBO0609370.1"/>
    </source>
</evidence>
<dbReference type="EMBL" id="JAFMPK010000041">
    <property type="protein sequence ID" value="MBO0609370.1"/>
    <property type="molecule type" value="Genomic_DNA"/>
</dbReference>
<name>A0ABS3I8M1_9MICO</name>
<dbReference type="Proteomes" id="UP000664617">
    <property type="component" value="Unassembled WGS sequence"/>
</dbReference>
<keyword evidence="3" id="KW-0378">Hydrolase</keyword>
<dbReference type="RefSeq" id="WP_207275333.1">
    <property type="nucleotide sequence ID" value="NZ_JAFMPK010000041.1"/>
</dbReference>
<dbReference type="PROSITE" id="PS51462">
    <property type="entry name" value="NUDIX"/>
    <property type="match status" value="1"/>
</dbReference>
<dbReference type="InterPro" id="IPR015797">
    <property type="entry name" value="NUDIX_hydrolase-like_dom_sf"/>
</dbReference>
<reference evidence="4" key="2">
    <citation type="submission" date="2023-07" db="EMBL/GenBank/DDBJ databases">
        <title>Myceligenerans salitolerans sp. nov., a halotolerant actinomycete isolated from a salt lake in Xinjiang, China.</title>
        <authorList>
            <person name="Guan T."/>
        </authorList>
    </citation>
    <scope>NUCLEOTIDE SEQUENCE [LARGE SCALE GENOMIC DNA]</scope>
    <source>
        <strain evidence="4">XHU 5031</strain>
    </source>
</reference>
<gene>
    <name evidence="3" type="ORF">J0911_10035</name>
</gene>
<evidence type="ECO:0000256" key="1">
    <source>
        <dbReference type="ARBA" id="ARBA00005582"/>
    </source>
</evidence>
<keyword evidence="4" id="KW-1185">Reference proteome</keyword>